<gene>
    <name evidence="5" type="primary">ech-6</name>
    <name evidence="5" type="ORF">Tcan_03158</name>
</gene>
<dbReference type="OMA" id="CEIIINT"/>
<comment type="caution">
    <text evidence="5">The sequence shown here is derived from an EMBL/GenBank/DDBJ whole genome shotgun (WGS) entry which is preliminary data.</text>
</comment>
<dbReference type="PANTHER" id="PTHR11941:SF54">
    <property type="entry name" value="ENOYL-COA HYDRATASE, MITOCHONDRIAL"/>
    <property type="match status" value="1"/>
</dbReference>
<keyword evidence="3" id="KW-0456">Lyase</keyword>
<dbReference type="AlphaFoldDB" id="A0A0B2VJD9"/>
<protein>
    <recommendedName>
        <fullName evidence="2">enoyl-CoA hydratase</fullName>
        <ecNumber evidence="2">4.2.1.17</ecNumber>
    </recommendedName>
</protein>
<dbReference type="Gene3D" id="1.10.12.10">
    <property type="entry name" value="Lyase 2-enoyl-coa Hydratase, Chain A, domain 2"/>
    <property type="match status" value="1"/>
</dbReference>
<dbReference type="GO" id="GO:0006635">
    <property type="term" value="P:fatty acid beta-oxidation"/>
    <property type="evidence" value="ECO:0007669"/>
    <property type="project" value="TreeGrafter"/>
</dbReference>
<name>A0A0B2VJD9_TOXCA</name>
<dbReference type="GO" id="GO:0005739">
    <property type="term" value="C:mitochondrion"/>
    <property type="evidence" value="ECO:0007669"/>
    <property type="project" value="TreeGrafter"/>
</dbReference>
<dbReference type="PROSITE" id="PS00166">
    <property type="entry name" value="ENOYL_COA_HYDRATASE"/>
    <property type="match status" value="1"/>
</dbReference>
<evidence type="ECO:0000313" key="5">
    <source>
        <dbReference type="EMBL" id="KHN81562.1"/>
    </source>
</evidence>
<evidence type="ECO:0000256" key="2">
    <source>
        <dbReference type="ARBA" id="ARBA00012076"/>
    </source>
</evidence>
<evidence type="ECO:0000256" key="1">
    <source>
        <dbReference type="ARBA" id="ARBA00005254"/>
    </source>
</evidence>
<sequence>KPIIAAVNGFALGGGYELALMCDFTYAADKALFAQPEINHGTLPDAGGTQRWPRVAGKSLAMEICLTGNRLSAQEAKQCGLVSKVFSPDEVVAEAVKTAEKIANQSPLVVAMVKEAVNSAYELTLQQGLRFKKRLFYQTFTAKDRREGMMAFGEKRTPKWTSTQTFARCLEQCDLTTIPATCWL</sequence>
<dbReference type="SUPFAM" id="SSF52096">
    <property type="entry name" value="ClpP/crotonase"/>
    <property type="match status" value="1"/>
</dbReference>
<dbReference type="GO" id="GO:0004300">
    <property type="term" value="F:enoyl-CoA hydratase activity"/>
    <property type="evidence" value="ECO:0007669"/>
    <property type="project" value="UniProtKB-EC"/>
</dbReference>
<feature type="non-terminal residue" evidence="5">
    <location>
        <position position="1"/>
    </location>
</feature>
<dbReference type="OrthoDB" id="2018133at2759"/>
<keyword evidence="6" id="KW-1185">Reference proteome</keyword>
<dbReference type="EC" id="4.2.1.17" evidence="2"/>
<accession>A0A0B2VJD9</accession>
<organism evidence="5 6">
    <name type="scientific">Toxocara canis</name>
    <name type="common">Canine roundworm</name>
    <dbReference type="NCBI Taxonomy" id="6265"/>
    <lineage>
        <taxon>Eukaryota</taxon>
        <taxon>Metazoa</taxon>
        <taxon>Ecdysozoa</taxon>
        <taxon>Nematoda</taxon>
        <taxon>Chromadorea</taxon>
        <taxon>Rhabditida</taxon>
        <taxon>Spirurina</taxon>
        <taxon>Ascaridomorpha</taxon>
        <taxon>Ascaridoidea</taxon>
        <taxon>Toxocaridae</taxon>
        <taxon>Toxocara</taxon>
    </lineage>
</organism>
<dbReference type="InterPro" id="IPR014748">
    <property type="entry name" value="Enoyl-CoA_hydra_C"/>
</dbReference>
<comment type="similarity">
    <text evidence="1 4">Belongs to the enoyl-CoA hydratase/isomerase family.</text>
</comment>
<evidence type="ECO:0000313" key="6">
    <source>
        <dbReference type="Proteomes" id="UP000031036"/>
    </source>
</evidence>
<dbReference type="Proteomes" id="UP000031036">
    <property type="component" value="Unassembled WGS sequence"/>
</dbReference>
<dbReference type="InterPro" id="IPR018376">
    <property type="entry name" value="Enoyl-CoA_hyd/isom_CS"/>
</dbReference>
<evidence type="ECO:0000256" key="4">
    <source>
        <dbReference type="RuleBase" id="RU003707"/>
    </source>
</evidence>
<proteinExistence type="inferred from homology"/>
<dbReference type="PANTHER" id="PTHR11941">
    <property type="entry name" value="ENOYL-COA HYDRATASE-RELATED"/>
    <property type="match status" value="1"/>
</dbReference>
<dbReference type="CDD" id="cd06558">
    <property type="entry name" value="crotonase-like"/>
    <property type="match status" value="1"/>
</dbReference>
<dbReference type="InterPro" id="IPR029045">
    <property type="entry name" value="ClpP/crotonase-like_dom_sf"/>
</dbReference>
<evidence type="ECO:0000256" key="3">
    <source>
        <dbReference type="ARBA" id="ARBA00023239"/>
    </source>
</evidence>
<dbReference type="InterPro" id="IPR001753">
    <property type="entry name" value="Enoyl-CoA_hydra/iso"/>
</dbReference>
<dbReference type="FunFam" id="1.10.12.10:FF:000001">
    <property type="entry name" value="Probable enoyl-CoA hydratase, mitochondrial"/>
    <property type="match status" value="1"/>
</dbReference>
<reference evidence="5 6" key="1">
    <citation type="submission" date="2014-11" db="EMBL/GenBank/DDBJ databases">
        <title>Genetic blueprint of the zoonotic pathogen Toxocara canis.</title>
        <authorList>
            <person name="Zhu X.-Q."/>
            <person name="Korhonen P.K."/>
            <person name="Cai H."/>
            <person name="Young N.D."/>
            <person name="Nejsum P."/>
            <person name="von Samson-Himmelstjerna G."/>
            <person name="Boag P.R."/>
            <person name="Tan P."/>
            <person name="Li Q."/>
            <person name="Min J."/>
            <person name="Yang Y."/>
            <person name="Wang X."/>
            <person name="Fang X."/>
            <person name="Hall R.S."/>
            <person name="Hofmann A."/>
            <person name="Sternberg P.W."/>
            <person name="Jex A.R."/>
            <person name="Gasser R.B."/>
        </authorList>
    </citation>
    <scope>NUCLEOTIDE SEQUENCE [LARGE SCALE GENOMIC DNA]</scope>
    <source>
        <strain evidence="5">PN_DK_2014</strain>
    </source>
</reference>
<dbReference type="Gene3D" id="3.90.226.10">
    <property type="entry name" value="2-enoyl-CoA Hydratase, Chain A, domain 1"/>
    <property type="match status" value="1"/>
</dbReference>
<dbReference type="Pfam" id="PF00378">
    <property type="entry name" value="ECH_1"/>
    <property type="match status" value="1"/>
</dbReference>
<dbReference type="EMBL" id="JPKZ01001484">
    <property type="protein sequence ID" value="KHN81562.1"/>
    <property type="molecule type" value="Genomic_DNA"/>
</dbReference>
<dbReference type="STRING" id="6265.A0A0B2VJD9"/>